<sequence>MDELSKKLEKDMIRQSAVIACRFDVGRWTPAVTVGSGIDTVWVYSMPDHATKFRFTLSKIDNRYNISSSMSNKEITDDADI</sequence>
<dbReference type="Proteomes" id="UP000887565">
    <property type="component" value="Unplaced"/>
</dbReference>
<name>A0A915JTQ3_ROMCU</name>
<reference evidence="2" key="1">
    <citation type="submission" date="2022-11" db="UniProtKB">
        <authorList>
            <consortium name="WormBaseParasite"/>
        </authorList>
    </citation>
    <scope>IDENTIFICATION</scope>
</reference>
<organism evidence="1 2">
    <name type="scientific">Romanomermis culicivorax</name>
    <name type="common">Nematode worm</name>
    <dbReference type="NCBI Taxonomy" id="13658"/>
    <lineage>
        <taxon>Eukaryota</taxon>
        <taxon>Metazoa</taxon>
        <taxon>Ecdysozoa</taxon>
        <taxon>Nematoda</taxon>
        <taxon>Enoplea</taxon>
        <taxon>Dorylaimia</taxon>
        <taxon>Mermithida</taxon>
        <taxon>Mermithoidea</taxon>
        <taxon>Mermithidae</taxon>
        <taxon>Romanomermis</taxon>
    </lineage>
</organism>
<evidence type="ECO:0000313" key="2">
    <source>
        <dbReference type="WBParaSite" id="nRc.2.0.1.t29483-RA"/>
    </source>
</evidence>
<proteinExistence type="predicted"/>
<accession>A0A915JTQ3</accession>
<dbReference type="WBParaSite" id="nRc.2.0.1.t29483-RA">
    <property type="protein sequence ID" value="nRc.2.0.1.t29483-RA"/>
    <property type="gene ID" value="nRc.2.0.1.g29483"/>
</dbReference>
<dbReference type="AlphaFoldDB" id="A0A915JTQ3"/>
<protein>
    <submittedName>
        <fullName evidence="2">Uncharacterized protein</fullName>
    </submittedName>
</protein>
<evidence type="ECO:0000313" key="1">
    <source>
        <dbReference type="Proteomes" id="UP000887565"/>
    </source>
</evidence>
<keyword evidence="1" id="KW-1185">Reference proteome</keyword>